<gene>
    <name evidence="1" type="ORF">CIMG_13780</name>
</gene>
<reference evidence="2" key="1">
    <citation type="journal article" date="2009" name="Genome Res.">
        <title>Comparative genomic analyses of the human fungal pathogens Coccidioides and their relatives.</title>
        <authorList>
            <person name="Sharpton T.J."/>
            <person name="Stajich J.E."/>
            <person name="Rounsley S.D."/>
            <person name="Gardner M.J."/>
            <person name="Wortman J.R."/>
            <person name="Jordar V.S."/>
            <person name="Maiti R."/>
            <person name="Kodira C.D."/>
            <person name="Neafsey D.E."/>
            <person name="Zeng Q."/>
            <person name="Hung C.-Y."/>
            <person name="McMahan C."/>
            <person name="Muszewska A."/>
            <person name="Grynberg M."/>
            <person name="Mandel M.A."/>
            <person name="Kellner E.M."/>
            <person name="Barker B.M."/>
            <person name="Galgiani J.N."/>
            <person name="Orbach M.J."/>
            <person name="Kirkland T.N."/>
            <person name="Cole G.T."/>
            <person name="Henn M.R."/>
            <person name="Birren B.W."/>
            <person name="Taylor J.W."/>
        </authorList>
    </citation>
    <scope>NUCLEOTIDE SEQUENCE [LARGE SCALE GENOMIC DNA]</scope>
    <source>
        <strain evidence="2">RS</strain>
    </source>
</reference>
<protein>
    <submittedName>
        <fullName evidence="1">Uncharacterized protein</fullName>
    </submittedName>
</protein>
<dbReference type="Proteomes" id="UP000001261">
    <property type="component" value="Unassembled WGS sequence"/>
</dbReference>
<dbReference type="AlphaFoldDB" id="A0A0E1S374"/>
<evidence type="ECO:0000313" key="2">
    <source>
        <dbReference type="Proteomes" id="UP000001261"/>
    </source>
</evidence>
<dbReference type="VEuPathDB" id="FungiDB:CIMG_13780"/>
<organism evidence="1 2">
    <name type="scientific">Coccidioides immitis (strain RS)</name>
    <name type="common">Valley fever fungus</name>
    <dbReference type="NCBI Taxonomy" id="246410"/>
    <lineage>
        <taxon>Eukaryota</taxon>
        <taxon>Fungi</taxon>
        <taxon>Dikarya</taxon>
        <taxon>Ascomycota</taxon>
        <taxon>Pezizomycotina</taxon>
        <taxon>Eurotiomycetes</taxon>
        <taxon>Eurotiomycetidae</taxon>
        <taxon>Onygenales</taxon>
        <taxon>Onygenaceae</taxon>
        <taxon>Coccidioides</taxon>
    </lineage>
</organism>
<proteinExistence type="predicted"/>
<dbReference type="InParanoid" id="A0A0E1S374"/>
<name>A0A0E1S374_COCIM</name>
<evidence type="ECO:0000313" key="1">
    <source>
        <dbReference type="EMBL" id="EAS33200.2"/>
    </source>
</evidence>
<dbReference type="EMBL" id="GG704916">
    <property type="protein sequence ID" value="EAS33200.2"/>
    <property type="molecule type" value="Genomic_DNA"/>
</dbReference>
<dbReference type="GeneID" id="24165407"/>
<sequence>MSHIFNIPGQHLSGRLLLAASSKKKLAPGITATEHLAENLRPSQPSTPDTILSISRNRQDSFNPGYDEACSLVRPGSGMLLRGRAPMGGAVARGWRIDRTRRRVRVLANRRHRHPSESFHAG</sequence>
<reference evidence="2" key="2">
    <citation type="journal article" date="2010" name="Genome Res.">
        <title>Population genomic sequencing of Coccidioides fungi reveals recent hybridization and transposon control.</title>
        <authorList>
            <person name="Neafsey D.E."/>
            <person name="Barker B.M."/>
            <person name="Sharpton T.J."/>
            <person name="Stajich J.E."/>
            <person name="Park D.J."/>
            <person name="Whiston E."/>
            <person name="Hung C.-Y."/>
            <person name="McMahan C."/>
            <person name="White J."/>
            <person name="Sykes S."/>
            <person name="Heiman D."/>
            <person name="Young S."/>
            <person name="Zeng Q."/>
            <person name="Abouelleil A."/>
            <person name="Aftuck L."/>
            <person name="Bessette D."/>
            <person name="Brown A."/>
            <person name="FitzGerald M."/>
            <person name="Lui A."/>
            <person name="Macdonald J.P."/>
            <person name="Priest M."/>
            <person name="Orbach M.J."/>
            <person name="Galgiani J.N."/>
            <person name="Kirkland T.N."/>
            <person name="Cole G.T."/>
            <person name="Birren B.W."/>
            <person name="Henn M.R."/>
            <person name="Taylor J.W."/>
            <person name="Rounsley S.D."/>
        </authorList>
    </citation>
    <scope>GENOME REANNOTATION</scope>
    <source>
        <strain evidence="2">RS</strain>
    </source>
</reference>
<dbReference type="KEGG" id="cim:CIMG_13780"/>
<dbReference type="RefSeq" id="XP_001244783.2">
    <property type="nucleotide sequence ID" value="XM_001244782.2"/>
</dbReference>
<keyword evidence="2" id="KW-1185">Reference proteome</keyword>
<accession>A0A0E1S374</accession>